<evidence type="ECO:0000256" key="4">
    <source>
        <dbReference type="ARBA" id="ARBA00022597"/>
    </source>
</evidence>
<evidence type="ECO:0000256" key="6">
    <source>
        <dbReference type="ARBA" id="ARBA00022692"/>
    </source>
</evidence>
<evidence type="ECO:0000313" key="10">
    <source>
        <dbReference type="EMBL" id="MCY1082043.1"/>
    </source>
</evidence>
<keyword evidence="4 10" id="KW-0762">Sugar transport</keyword>
<feature type="transmembrane region" description="Helical" evidence="9">
    <location>
        <begin position="187"/>
        <end position="207"/>
    </location>
</feature>
<evidence type="ECO:0000256" key="2">
    <source>
        <dbReference type="ARBA" id="ARBA00022448"/>
    </source>
</evidence>
<accession>A0ABT4AK44</accession>
<evidence type="ECO:0000256" key="7">
    <source>
        <dbReference type="ARBA" id="ARBA00022989"/>
    </source>
</evidence>
<dbReference type="EMBL" id="JAPNKA010000001">
    <property type="protein sequence ID" value="MCY1082043.1"/>
    <property type="molecule type" value="Genomic_DNA"/>
</dbReference>
<comment type="caution">
    <text evidence="10">The sequence shown here is derived from an EMBL/GenBank/DDBJ whole genome shotgun (WGS) entry which is preliminary data.</text>
</comment>
<keyword evidence="3" id="KW-1003">Cell membrane</keyword>
<evidence type="ECO:0000256" key="5">
    <source>
        <dbReference type="ARBA" id="ARBA00022683"/>
    </source>
</evidence>
<keyword evidence="6 9" id="KW-0812">Transmembrane</keyword>
<evidence type="ECO:0000256" key="9">
    <source>
        <dbReference type="SAM" id="Phobius"/>
    </source>
</evidence>
<dbReference type="InterPro" id="IPR004700">
    <property type="entry name" value="PTS_IIC_man"/>
</dbReference>
<feature type="transmembrane region" description="Helical" evidence="9">
    <location>
        <begin position="214"/>
        <end position="235"/>
    </location>
</feature>
<evidence type="ECO:0000256" key="8">
    <source>
        <dbReference type="ARBA" id="ARBA00023136"/>
    </source>
</evidence>
<reference evidence="10 11" key="1">
    <citation type="submission" date="2022-11" db="EMBL/GenBank/DDBJ databases">
        <title>Minimal conservation of predation-associated metabolite biosynthetic gene clusters underscores biosynthetic potential of Myxococcota including descriptions for ten novel species: Archangium lansinium sp. nov., Myxococcus landrumus sp. nov., Nannocystis bai.</title>
        <authorList>
            <person name="Ahearne A."/>
            <person name="Stevens C."/>
            <person name="Phillips K."/>
        </authorList>
    </citation>
    <scope>NUCLEOTIDE SEQUENCE [LARGE SCALE GENOMIC DNA]</scope>
    <source>
        <strain evidence="10 11">MIWBW</strain>
    </source>
</reference>
<name>A0ABT4AK44_9BACT</name>
<keyword evidence="5" id="KW-0598">Phosphotransferase system</keyword>
<gene>
    <name evidence="10" type="ORF">OV287_47100</name>
</gene>
<keyword evidence="11" id="KW-1185">Reference proteome</keyword>
<evidence type="ECO:0000256" key="3">
    <source>
        <dbReference type="ARBA" id="ARBA00022475"/>
    </source>
</evidence>
<organism evidence="10 11">
    <name type="scientific">Archangium lansingense</name>
    <dbReference type="NCBI Taxonomy" id="2995310"/>
    <lineage>
        <taxon>Bacteria</taxon>
        <taxon>Pseudomonadati</taxon>
        <taxon>Myxococcota</taxon>
        <taxon>Myxococcia</taxon>
        <taxon>Myxococcales</taxon>
        <taxon>Cystobacterineae</taxon>
        <taxon>Archangiaceae</taxon>
        <taxon>Archangium</taxon>
    </lineage>
</organism>
<feature type="transmembrane region" description="Helical" evidence="9">
    <location>
        <begin position="6"/>
        <end position="22"/>
    </location>
</feature>
<dbReference type="Proteomes" id="UP001207654">
    <property type="component" value="Unassembled WGS sequence"/>
</dbReference>
<feature type="transmembrane region" description="Helical" evidence="9">
    <location>
        <begin position="100"/>
        <end position="119"/>
    </location>
</feature>
<evidence type="ECO:0000313" key="11">
    <source>
        <dbReference type="Proteomes" id="UP001207654"/>
    </source>
</evidence>
<feature type="transmembrane region" description="Helical" evidence="9">
    <location>
        <begin position="155"/>
        <end position="175"/>
    </location>
</feature>
<feature type="transmembrane region" description="Helical" evidence="9">
    <location>
        <begin position="34"/>
        <end position="57"/>
    </location>
</feature>
<dbReference type="RefSeq" id="WP_267540621.1">
    <property type="nucleotide sequence ID" value="NZ_JAPNKA010000001.1"/>
</dbReference>
<keyword evidence="7 9" id="KW-1133">Transmembrane helix</keyword>
<keyword evidence="8 9" id="KW-0472">Membrane</keyword>
<comment type="subcellular location">
    <subcellularLocation>
        <location evidence="1">Cell membrane</location>
        <topology evidence="1">Multi-pass membrane protein</topology>
    </subcellularLocation>
</comment>
<dbReference type="Pfam" id="PF03609">
    <property type="entry name" value="EII-Sor"/>
    <property type="match status" value="1"/>
</dbReference>
<evidence type="ECO:0000256" key="1">
    <source>
        <dbReference type="ARBA" id="ARBA00004651"/>
    </source>
</evidence>
<keyword evidence="2" id="KW-0813">Transport</keyword>
<protein>
    <submittedName>
        <fullName evidence="10">PTS sugar transporter subunit IIC</fullName>
    </submittedName>
</protein>
<sequence>MNVGWTQVALAGIWGGLVAVERKAFLQAMFSRPLVAATVMGVLLNDVPSGLFIGMLLELFHLGTANLGASLPDNDTLSATGTSAAAATMAAATGAGSTPALWSISILLFVGLGRVGQVVDRGLERYSSRLARKALASAEAGQLTRAMQQNLWGMWPHFVLFGMITAACALAGFFLGPQLERLPLPALRGLAWAYPAMASVAASIAARGSHARRAALYAGLGAGAVTLAVVVYLYLLREGG</sequence>
<proteinExistence type="predicted"/>